<evidence type="ECO:0000256" key="5">
    <source>
        <dbReference type="RuleBase" id="RU364032"/>
    </source>
</evidence>
<dbReference type="Pfam" id="PF17405">
    <property type="entry name" value="Nrap_D4"/>
    <property type="match status" value="1"/>
</dbReference>
<dbReference type="GO" id="GO:0032545">
    <property type="term" value="C:CURI complex"/>
    <property type="evidence" value="ECO:0007669"/>
    <property type="project" value="TreeGrafter"/>
</dbReference>
<dbReference type="PANTHER" id="PTHR17972:SF0">
    <property type="entry name" value="NUCLEOLAR PROTEIN 6"/>
    <property type="match status" value="1"/>
</dbReference>
<organism evidence="13 14">
    <name type="scientific">Kluyveromyces marxianus (strain DMKU3-1042 / BCC 29191 / NBRC 104275)</name>
    <name type="common">Yeast</name>
    <name type="synonym">Candida kefyr</name>
    <dbReference type="NCBI Taxonomy" id="1003335"/>
    <lineage>
        <taxon>Eukaryota</taxon>
        <taxon>Fungi</taxon>
        <taxon>Dikarya</taxon>
        <taxon>Ascomycota</taxon>
        <taxon>Saccharomycotina</taxon>
        <taxon>Saccharomycetes</taxon>
        <taxon>Saccharomycetales</taxon>
        <taxon>Saccharomycetaceae</taxon>
        <taxon>Kluyveromyces</taxon>
    </lineage>
</organism>
<dbReference type="Pfam" id="PF17406">
    <property type="entry name" value="Nrap_D5"/>
    <property type="match status" value="1"/>
</dbReference>
<feature type="compositionally biased region" description="Acidic residues" evidence="6">
    <location>
        <begin position="47"/>
        <end position="64"/>
    </location>
</feature>
<dbReference type="InterPro" id="IPR035371">
    <property type="entry name" value="Nrap_D6"/>
</dbReference>
<dbReference type="InterPro" id="IPR035368">
    <property type="entry name" value="Nrap_D3"/>
</dbReference>
<evidence type="ECO:0000259" key="7">
    <source>
        <dbReference type="Pfam" id="PF03813"/>
    </source>
</evidence>
<dbReference type="KEGG" id="kmx:KLMA_50424"/>
<evidence type="ECO:0000256" key="3">
    <source>
        <dbReference type="ARBA" id="ARBA00022884"/>
    </source>
</evidence>
<dbReference type="GeneID" id="34717025"/>
<dbReference type="RefSeq" id="XP_022676883.1">
    <property type="nucleotide sequence ID" value="XM_022820417.1"/>
</dbReference>
<keyword evidence="4 5" id="KW-0539">Nucleus</keyword>
<dbReference type="Gene3D" id="1.10.1410.10">
    <property type="match status" value="2"/>
</dbReference>
<dbReference type="GO" id="GO:0006364">
    <property type="term" value="P:rRNA processing"/>
    <property type="evidence" value="ECO:0007669"/>
    <property type="project" value="UniProtKB-KW"/>
</dbReference>
<dbReference type="Gene3D" id="3.30.70.3020">
    <property type="match status" value="2"/>
</dbReference>
<comment type="similarity">
    <text evidence="2 5">Belongs to the NRAP family.</text>
</comment>
<feature type="domain" description="Nrap protein" evidence="12">
    <location>
        <begin position="1064"/>
        <end position="1202"/>
    </location>
</feature>
<keyword evidence="5" id="KW-0687">Ribonucleoprotein</keyword>
<dbReference type="VEuPathDB" id="FungiDB:KLMA_50424"/>
<dbReference type="EMBL" id="AP012217">
    <property type="protein sequence ID" value="BAO41078.1"/>
    <property type="molecule type" value="Genomic_DNA"/>
</dbReference>
<dbReference type="Pfam" id="PF17407">
    <property type="entry name" value="Nrap_D6"/>
    <property type="match status" value="1"/>
</dbReference>
<dbReference type="InterPro" id="IPR035369">
    <property type="entry name" value="Nrap_D4"/>
</dbReference>
<keyword evidence="5" id="KW-0690">Ribosome biogenesis</keyword>
<evidence type="ECO:0000259" key="9">
    <source>
        <dbReference type="Pfam" id="PF17404"/>
    </source>
</evidence>
<evidence type="ECO:0000259" key="11">
    <source>
        <dbReference type="Pfam" id="PF17406"/>
    </source>
</evidence>
<dbReference type="InterPro" id="IPR035370">
    <property type="entry name" value="Nrap_D5"/>
</dbReference>
<feature type="domain" description="Nrap protein" evidence="9">
    <location>
        <begin position="506"/>
        <end position="664"/>
    </location>
</feature>
<accession>W0TDD8</accession>
<keyword evidence="3 5" id="KW-0694">RNA-binding</keyword>
<dbReference type="GO" id="GO:0034456">
    <property type="term" value="C:UTP-C complex"/>
    <property type="evidence" value="ECO:0007669"/>
    <property type="project" value="TreeGrafter"/>
</dbReference>
<feature type="domain" description="Nrap protein" evidence="11">
    <location>
        <begin position="880"/>
        <end position="1062"/>
    </location>
</feature>
<dbReference type="GO" id="GO:0003723">
    <property type="term" value="F:RNA binding"/>
    <property type="evidence" value="ECO:0007669"/>
    <property type="project" value="UniProtKB-KW"/>
</dbReference>
<dbReference type="GO" id="GO:0032040">
    <property type="term" value="C:small-subunit processome"/>
    <property type="evidence" value="ECO:0007669"/>
    <property type="project" value="TreeGrafter"/>
</dbReference>
<evidence type="ECO:0000313" key="13">
    <source>
        <dbReference type="EMBL" id="BAO41078.1"/>
    </source>
</evidence>
<dbReference type="InterPro" id="IPR035082">
    <property type="entry name" value="Nrap_D1"/>
</dbReference>
<dbReference type="OrthoDB" id="10251401at2759"/>
<evidence type="ECO:0000256" key="1">
    <source>
        <dbReference type="ARBA" id="ARBA00004604"/>
    </source>
</evidence>
<dbReference type="Pfam" id="PF03813">
    <property type="entry name" value="Nrap"/>
    <property type="match status" value="1"/>
</dbReference>
<proteinExistence type="inferred from homology"/>
<evidence type="ECO:0000256" key="2">
    <source>
        <dbReference type="ARBA" id="ARBA00006674"/>
    </source>
</evidence>
<evidence type="ECO:0000313" key="14">
    <source>
        <dbReference type="Proteomes" id="UP000065495"/>
    </source>
</evidence>
<keyword evidence="5" id="KW-0698">rRNA processing</keyword>
<dbReference type="GO" id="GO:0006409">
    <property type="term" value="P:tRNA export from nucleus"/>
    <property type="evidence" value="ECO:0007669"/>
    <property type="project" value="TreeGrafter"/>
</dbReference>
<dbReference type="FunFam" id="3.30.70.3030:FF:000002">
    <property type="entry name" value="U3 small nucleolar RNA-associated protein 22"/>
    <property type="match status" value="1"/>
</dbReference>
<name>W0TDD8_KLUMD</name>
<dbReference type="AlphaFoldDB" id="W0TDD8"/>
<feature type="region of interest" description="Disordered" evidence="6">
    <location>
        <begin position="1"/>
        <end position="76"/>
    </location>
</feature>
<evidence type="ECO:0000259" key="8">
    <source>
        <dbReference type="Pfam" id="PF17403"/>
    </source>
</evidence>
<dbReference type="PANTHER" id="PTHR17972">
    <property type="entry name" value="NUCLEOLAR RNA-ASSOCIATED PROTEIN"/>
    <property type="match status" value="1"/>
</dbReference>
<feature type="domain" description="Nrap protein" evidence="8">
    <location>
        <begin position="341"/>
        <end position="499"/>
    </location>
</feature>
<evidence type="ECO:0000259" key="10">
    <source>
        <dbReference type="Pfam" id="PF17405"/>
    </source>
</evidence>
<feature type="domain" description="Nrap protein" evidence="7">
    <location>
        <begin position="194"/>
        <end position="338"/>
    </location>
</feature>
<gene>
    <name evidence="13" type="primary">UTP22</name>
    <name evidence="13" type="ORF">KLMA_50424</name>
</gene>
<evidence type="ECO:0000259" key="12">
    <source>
        <dbReference type="Pfam" id="PF17407"/>
    </source>
</evidence>
<feature type="compositionally biased region" description="Basic and acidic residues" evidence="6">
    <location>
        <begin position="27"/>
        <end position="40"/>
    </location>
</feature>
<protein>
    <recommendedName>
        <fullName evidence="5">U3 small nucleolar RNA-associated protein 22</fullName>
    </recommendedName>
</protein>
<evidence type="ECO:0000256" key="4">
    <source>
        <dbReference type="ARBA" id="ARBA00023242"/>
    </source>
</evidence>
<dbReference type="FunFam" id="1.10.1410.10:FF:000022">
    <property type="entry name" value="U3 small nucleolar RNA-associated protein 22"/>
    <property type="match status" value="1"/>
</dbReference>
<dbReference type="Pfam" id="PF17403">
    <property type="entry name" value="Nrap_D2"/>
    <property type="match status" value="1"/>
</dbReference>
<dbReference type="InterPro" id="IPR035367">
    <property type="entry name" value="Nrap_D2"/>
</dbReference>
<dbReference type="FunFam" id="1.10.1410.10:FF:000020">
    <property type="entry name" value="U3 small nucleolar RNA-associated protein 22"/>
    <property type="match status" value="1"/>
</dbReference>
<comment type="subcellular location">
    <subcellularLocation>
        <location evidence="1 5">Nucleus</location>
        <location evidence="1 5">Nucleolus</location>
    </subcellularLocation>
</comment>
<sequence>MASVKRVASGDNGEKSGLTKQQLVKALTEERGVESLEHGSESSGGESSEEEEEEEESGEEEEQEEEHKAKRQKLSSQDIQIARETAELFKSNIFKLQIDELLEQVKLKESHIIRVEKFLHKLYDLIQEVPEWKPHTLEEVEAYFSGKVVAVPFVDPKPQANSTQYKFNYLKPDVSLVGSFGLKTAIFQPQGSSVDVLLTMPESIFDKKDFLNFRCFHKRAVYLAYLTHHLSIILKKNQLEFLQLEYSNFNNDPLQTVLKVSCKEKTSSEYNFYKTKFSINVIVGFPYNMFDAKKLLPSKNCIRVGQDNETPTPFYNYAVLSSSSYEHYLKYLHKSKKQTEQFKQACVLGKLWLSQRGFSSNMSHSAALGGFGNFEFATLMAALLNGGGVNGNRILLHGFSSYQLFKGVIKYLATMDLCTEGHLQFYSDYNCSSSATVTTSKYVSEGFQTPTIFDKTTKVNILSKMSVSSYQVLKLYAQESLLMLNDVVKDQFDNMFLTNLNKLKTVKYDACYDLDIPSIKLLLSQFGPVEKITFISFENFICNKVSNIVKLALEDRIKAFEVALVNNKSSFPITKRKISAVPNFTSINIKLLINPAECEKLVTKGPENRDELAEEAKDFKNFWGKKASLRRFKDGSIANCCVWSTSATEPVVSSILSYALRLHLTEDCKVTNNSTSHFQQLLPLANLPASSKTSVLNLSSYYNLKKSFDDLYKIMFELKLPLSIKSLLPIGSAFRYTSMCQPVPYAYSSPDFLQDVVIEFETSTKWPDEITSLEKAKTAFLLKIQESLAETHSEYRCYFSRDESIPYNLEIVTLNILTPEGYGFKFRVLTERDEVMYLRAISNARKELRPELEKTFLKFTAKYQAAIRHTRTLETISHSYPFYSPVVRLFKKWLDSHLLYGHLPEELVELIAIKPFVDPQPFTIPGSVENGFLKVLLFLANWNWREDPLILDLVKPDEFADQETSIGASELDSSVLKRLSEKLTLAQYKTIQSNFQQLRKEDPQGLRTQFFVASKNDPSGIIYSSDILLPVATRLTALARVAINLIQSHGLNKQTIELLFTPALKDYDFVIKLKIPVGLKLSSGVMNPDEFKNLNEQLTSFPKDLDSMSSKMDPTYQLVKYLNMKYKNSIVFYSHRHIGVTGGKNGDENVITGLIKPQFKKPLKFKVNMDCNVKPSGSSDLVELNKDAIFHEIGSFCQELIVGFESG</sequence>
<feature type="domain" description="Nrap protein" evidence="10">
    <location>
        <begin position="678"/>
        <end position="878"/>
    </location>
</feature>
<dbReference type="Proteomes" id="UP000065495">
    <property type="component" value="Chromosome 5"/>
</dbReference>
<dbReference type="Pfam" id="PF17404">
    <property type="entry name" value="Nrap_D3"/>
    <property type="match status" value="1"/>
</dbReference>
<evidence type="ECO:0000256" key="6">
    <source>
        <dbReference type="SAM" id="MobiDB-lite"/>
    </source>
</evidence>
<dbReference type="Gene3D" id="3.30.70.3030">
    <property type="match status" value="1"/>
</dbReference>
<dbReference type="InterPro" id="IPR005554">
    <property type="entry name" value="NOL6/Upt22"/>
</dbReference>
<reference evidence="13 14" key="1">
    <citation type="journal article" date="2015" name="Biotechnol. Biofuels">
        <title>Genetic basis of the highly efficient yeast Kluyveromyces marxianus: complete genome sequence and transcriptome analyses.</title>
        <authorList>
            <person name="Lertwattanasakul N."/>
            <person name="Kosaka T."/>
            <person name="Hosoyama A."/>
            <person name="Suzuki Y."/>
            <person name="Rodrussamee N."/>
            <person name="Matsutani M."/>
            <person name="Murata M."/>
            <person name="Fujimoto N."/>
            <person name="Suprayogi"/>
            <person name="Tsuchikane K."/>
            <person name="Limtong S."/>
            <person name="Fujita N."/>
            <person name="Yamada M."/>
        </authorList>
    </citation>
    <scope>NUCLEOTIDE SEQUENCE [LARGE SCALE GENOMIC DNA]</scope>
    <source>
        <strain evidence="14">DMKU3-1042 / BCC 29191 / NBRC 104275</strain>
    </source>
</reference>